<keyword evidence="2 4" id="KW-0472">Membrane</keyword>
<dbReference type="InterPro" id="IPR013783">
    <property type="entry name" value="Ig-like_fold"/>
</dbReference>
<evidence type="ECO:0000313" key="7">
    <source>
        <dbReference type="EMBL" id="MEN5376639.1"/>
    </source>
</evidence>
<dbReference type="RefSeq" id="WP_346580829.1">
    <property type="nucleotide sequence ID" value="NZ_JBDJNQ010000002.1"/>
</dbReference>
<dbReference type="EMBL" id="JBDJNQ010000002">
    <property type="protein sequence ID" value="MEN5376639.1"/>
    <property type="molecule type" value="Genomic_DNA"/>
</dbReference>
<dbReference type="SUPFAM" id="SSF49464">
    <property type="entry name" value="Carboxypeptidase regulatory domain-like"/>
    <property type="match status" value="1"/>
</dbReference>
<sequence length="810" mass="91724">MVSPQVLRIVLIGILILTGITLYSQVNDKYITGKVVDRNMSPITLATVSLHDRNDKLILSTSTDSLGQFNLRFGVKGKYFVKVSHVGDKDYQSAIFELIDVNLGTLKLLPLENILEEATVEGRKKTVQVDGGTFIYNVENTLGGQDVSVLEALKRAPGVFVENESDITLNGKSGVQILLDGRQTFLSGKELTDLLKSLSSNNLKSIEIINSPTAKYEATGAAGIININTKKNQVRGLNGNVSTAVAYGISAKQLQNATLNYRVDKLNIFANYSHTLGNYHYLYGTNRQQNGKAYNSHTKDVDKRQKMSSQVGIDYYLNDKNTIGFLANGNFIFGGGITDTRTEISTLPSLLMEESLDAINDYYGQRTARYNFNFNYKYEDTLGRSLNLDADYGFFDKWNKNLQSNIYRDHQQNILQENLYRTLNGIDIDLKGIKLDYGMNLWQGKLETGLKYSNVGSKNNARFFHVDKGPDSLDNRRTNDFHFDEHTTSAYLDYKRTLGKWSLQGGVRIENSNSKGTLFYNENGAELDDDIKRNFTNLFPFFSATRPLGENQTVSLSYAKRIERPAYQDLNPFIYMLDELSFWQGNPFLSPSLTHRLTVLYSLRSATVVSFNFAYTDQLNAKVTDTLDNDKIVMISRNVGIQKHWSLSLTQNFTPKSWWDLTFNGLLYYIQNDVSFDQYRNLNLQQAAGRVSLVQSFRLPLKMRAEVTAVYNSNRLSGANTISREISQVDVAFQKILLNDKATIRFAINDIYKGNQSKYTQNFPGFVSNSYGYYESRQVRLSFSYRFSSGTTKAQRTRKSALENESGRIQ</sequence>
<dbReference type="InterPro" id="IPR041700">
    <property type="entry name" value="OMP_b-brl_3"/>
</dbReference>
<protein>
    <submittedName>
        <fullName evidence="7">Outer membrane beta-barrel protein</fullName>
    </submittedName>
</protein>
<feature type="domain" description="TonB-dependent receptor plug" evidence="5">
    <location>
        <begin position="145"/>
        <end position="224"/>
    </location>
</feature>
<dbReference type="Proteomes" id="UP001409291">
    <property type="component" value="Unassembled WGS sequence"/>
</dbReference>
<evidence type="ECO:0000256" key="1">
    <source>
        <dbReference type="ARBA" id="ARBA00004442"/>
    </source>
</evidence>
<comment type="subcellular location">
    <subcellularLocation>
        <location evidence="1">Cell outer membrane</location>
    </subcellularLocation>
</comment>
<dbReference type="PANTHER" id="PTHR40980">
    <property type="entry name" value="PLUG DOMAIN-CONTAINING PROTEIN"/>
    <property type="match status" value="1"/>
</dbReference>
<dbReference type="InterPro" id="IPR008969">
    <property type="entry name" value="CarboxyPept-like_regulatory"/>
</dbReference>
<dbReference type="InterPro" id="IPR037066">
    <property type="entry name" value="Plug_dom_sf"/>
</dbReference>
<dbReference type="Pfam" id="PF14905">
    <property type="entry name" value="OMP_b-brl_3"/>
    <property type="match status" value="1"/>
</dbReference>
<dbReference type="Gene3D" id="2.40.170.20">
    <property type="entry name" value="TonB-dependent receptor, beta-barrel domain"/>
    <property type="match status" value="1"/>
</dbReference>
<dbReference type="InterPro" id="IPR012910">
    <property type="entry name" value="Plug_dom"/>
</dbReference>
<accession>A0ABV0BQ58</accession>
<feature type="transmembrane region" description="Helical" evidence="4">
    <location>
        <begin position="6"/>
        <end position="24"/>
    </location>
</feature>
<keyword evidence="3" id="KW-0998">Cell outer membrane</keyword>
<evidence type="ECO:0000259" key="5">
    <source>
        <dbReference type="Pfam" id="PF07715"/>
    </source>
</evidence>
<keyword evidence="4" id="KW-1133">Transmembrane helix</keyword>
<dbReference type="Pfam" id="PF13620">
    <property type="entry name" value="CarboxypepD_reg"/>
    <property type="match status" value="1"/>
</dbReference>
<name>A0ABV0BQ58_9SPHI</name>
<dbReference type="SUPFAM" id="SSF56935">
    <property type="entry name" value="Porins"/>
    <property type="match status" value="1"/>
</dbReference>
<feature type="domain" description="Outer membrane protein beta-barrel" evidence="6">
    <location>
        <begin position="380"/>
        <end position="785"/>
    </location>
</feature>
<comment type="caution">
    <text evidence="7">The sequence shown here is derived from an EMBL/GenBank/DDBJ whole genome shotgun (WGS) entry which is preliminary data.</text>
</comment>
<dbReference type="Pfam" id="PF07715">
    <property type="entry name" value="Plug"/>
    <property type="match status" value="1"/>
</dbReference>
<evidence type="ECO:0000259" key="6">
    <source>
        <dbReference type="Pfam" id="PF14905"/>
    </source>
</evidence>
<dbReference type="PANTHER" id="PTHR40980:SF4">
    <property type="entry name" value="TONB-DEPENDENT RECEPTOR-LIKE BETA-BARREL DOMAIN-CONTAINING PROTEIN"/>
    <property type="match status" value="1"/>
</dbReference>
<evidence type="ECO:0000256" key="4">
    <source>
        <dbReference type="SAM" id="Phobius"/>
    </source>
</evidence>
<dbReference type="InterPro" id="IPR036942">
    <property type="entry name" value="Beta-barrel_TonB_sf"/>
</dbReference>
<evidence type="ECO:0000313" key="8">
    <source>
        <dbReference type="Proteomes" id="UP001409291"/>
    </source>
</evidence>
<organism evidence="7 8">
    <name type="scientific">Sphingobacterium kitahiroshimense</name>
    <dbReference type="NCBI Taxonomy" id="470446"/>
    <lineage>
        <taxon>Bacteria</taxon>
        <taxon>Pseudomonadati</taxon>
        <taxon>Bacteroidota</taxon>
        <taxon>Sphingobacteriia</taxon>
        <taxon>Sphingobacteriales</taxon>
        <taxon>Sphingobacteriaceae</taxon>
        <taxon>Sphingobacterium</taxon>
    </lineage>
</organism>
<gene>
    <name evidence="7" type="ORF">ABE541_05130</name>
</gene>
<dbReference type="Gene3D" id="2.170.130.10">
    <property type="entry name" value="TonB-dependent receptor, plug domain"/>
    <property type="match status" value="1"/>
</dbReference>
<evidence type="ECO:0000256" key="3">
    <source>
        <dbReference type="ARBA" id="ARBA00023237"/>
    </source>
</evidence>
<keyword evidence="8" id="KW-1185">Reference proteome</keyword>
<keyword evidence="4" id="KW-0812">Transmembrane</keyword>
<proteinExistence type="predicted"/>
<reference evidence="7 8" key="1">
    <citation type="submission" date="2024-04" db="EMBL/GenBank/DDBJ databases">
        <title>WGS of bacteria from Torrens River.</title>
        <authorList>
            <person name="Wyrsch E.R."/>
            <person name="Drigo B."/>
        </authorList>
    </citation>
    <scope>NUCLEOTIDE SEQUENCE [LARGE SCALE GENOMIC DNA]</scope>
    <source>
        <strain evidence="7 8">TWI391</strain>
    </source>
</reference>
<dbReference type="Gene3D" id="2.60.40.10">
    <property type="entry name" value="Immunoglobulins"/>
    <property type="match status" value="1"/>
</dbReference>
<evidence type="ECO:0000256" key="2">
    <source>
        <dbReference type="ARBA" id="ARBA00023136"/>
    </source>
</evidence>